<evidence type="ECO:0000313" key="2">
    <source>
        <dbReference type="Proteomes" id="UP001201980"/>
    </source>
</evidence>
<dbReference type="Proteomes" id="UP001201980">
    <property type="component" value="Unassembled WGS sequence"/>
</dbReference>
<gene>
    <name evidence="1" type="ORF">MKZ38_003830</name>
</gene>
<dbReference type="AlphaFoldDB" id="A0AAD5RNJ3"/>
<reference evidence="1" key="1">
    <citation type="submission" date="2022-07" db="EMBL/GenBank/DDBJ databases">
        <title>Draft genome sequence of Zalerion maritima ATCC 34329, a (micro)plastics degrading marine fungus.</title>
        <authorList>
            <person name="Paco A."/>
            <person name="Goncalves M.F.M."/>
            <person name="Rocha-Santos T.A.P."/>
            <person name="Alves A."/>
        </authorList>
    </citation>
    <scope>NUCLEOTIDE SEQUENCE</scope>
    <source>
        <strain evidence="1">ATCC 34329</strain>
    </source>
</reference>
<keyword evidence="2" id="KW-1185">Reference proteome</keyword>
<sequence>MLEPPYQILDLPLDIWFQEASRTGWEVTVQTREIETSSQLHISNTASRLQRKPLETPRMDLSSARTISKNAHSSTEGLDAAARAISIWLSSWKTTQLLLNHRLTPPSPRPHPALALTLPTITITITTTTTATIAH</sequence>
<name>A0AAD5RNJ3_9PEZI</name>
<accession>A0AAD5RNJ3</accession>
<organism evidence="1 2">
    <name type="scientific">Zalerion maritima</name>
    <dbReference type="NCBI Taxonomy" id="339359"/>
    <lineage>
        <taxon>Eukaryota</taxon>
        <taxon>Fungi</taxon>
        <taxon>Dikarya</taxon>
        <taxon>Ascomycota</taxon>
        <taxon>Pezizomycotina</taxon>
        <taxon>Sordariomycetes</taxon>
        <taxon>Lulworthiomycetidae</taxon>
        <taxon>Lulworthiales</taxon>
        <taxon>Lulworthiaceae</taxon>
        <taxon>Zalerion</taxon>
    </lineage>
</organism>
<dbReference type="EMBL" id="JAKWBI020000226">
    <property type="protein sequence ID" value="KAJ2898539.1"/>
    <property type="molecule type" value="Genomic_DNA"/>
</dbReference>
<protein>
    <submittedName>
        <fullName evidence="1">Uncharacterized protein</fullName>
    </submittedName>
</protein>
<comment type="caution">
    <text evidence="1">The sequence shown here is derived from an EMBL/GenBank/DDBJ whole genome shotgun (WGS) entry which is preliminary data.</text>
</comment>
<proteinExistence type="predicted"/>
<evidence type="ECO:0000313" key="1">
    <source>
        <dbReference type="EMBL" id="KAJ2898539.1"/>
    </source>
</evidence>